<keyword evidence="9" id="KW-1185">Reference proteome</keyword>
<evidence type="ECO:0000313" key="8">
    <source>
        <dbReference type="EMBL" id="MBW0549894.1"/>
    </source>
</evidence>
<evidence type="ECO:0000256" key="3">
    <source>
        <dbReference type="ARBA" id="ARBA00022722"/>
    </source>
</evidence>
<dbReference type="AlphaFoldDB" id="A0A9Q3ITY2"/>
<reference evidence="8" key="1">
    <citation type="submission" date="2021-03" db="EMBL/GenBank/DDBJ databases">
        <title>Draft genome sequence of rust myrtle Austropuccinia psidii MF-1, a brazilian biotype.</title>
        <authorList>
            <person name="Quecine M.C."/>
            <person name="Pachon D.M.R."/>
            <person name="Bonatelli M.L."/>
            <person name="Correr F.H."/>
            <person name="Franceschini L.M."/>
            <person name="Leite T.F."/>
            <person name="Margarido G.R.A."/>
            <person name="Almeida C.A."/>
            <person name="Ferrarezi J.A."/>
            <person name="Labate C.A."/>
        </authorList>
    </citation>
    <scope>NUCLEOTIDE SEQUENCE</scope>
    <source>
        <strain evidence="8">MF-1</strain>
    </source>
</reference>
<name>A0A9Q3ITY2_9BASI</name>
<keyword evidence="3" id="KW-0540">Nuclease</keyword>
<dbReference type="Pfam" id="PF17917">
    <property type="entry name" value="RT_RNaseH"/>
    <property type="match status" value="1"/>
</dbReference>
<keyword evidence="6" id="KW-0695">RNA-directed DNA polymerase</keyword>
<dbReference type="SUPFAM" id="SSF56672">
    <property type="entry name" value="DNA/RNA polymerases"/>
    <property type="match status" value="1"/>
</dbReference>
<organism evidence="8 9">
    <name type="scientific">Austropuccinia psidii MF-1</name>
    <dbReference type="NCBI Taxonomy" id="1389203"/>
    <lineage>
        <taxon>Eukaryota</taxon>
        <taxon>Fungi</taxon>
        <taxon>Dikarya</taxon>
        <taxon>Basidiomycota</taxon>
        <taxon>Pucciniomycotina</taxon>
        <taxon>Pucciniomycetes</taxon>
        <taxon>Pucciniales</taxon>
        <taxon>Sphaerophragmiaceae</taxon>
        <taxon>Austropuccinia</taxon>
    </lineage>
</organism>
<sequence>MECLCLVWSLEKIHYYLEGAVFKVYTDCTALKSLPNMKTANRHMLRWQIAIQEYRGNMNIIYKEGKRNTNADVLRQWPLDNVKRNPAYDPEVEAKIPIHFMQIDRRKKLRFSEWGPGSGTPDSEDTE</sequence>
<keyword evidence="2" id="KW-0548">Nucleotidyltransferase</keyword>
<dbReference type="GO" id="GO:0004519">
    <property type="term" value="F:endonuclease activity"/>
    <property type="evidence" value="ECO:0007669"/>
    <property type="project" value="UniProtKB-KW"/>
</dbReference>
<proteinExistence type="predicted"/>
<comment type="caution">
    <text evidence="8">The sequence shown here is derived from an EMBL/GenBank/DDBJ whole genome shotgun (WGS) entry which is preliminary data.</text>
</comment>
<evidence type="ECO:0000256" key="5">
    <source>
        <dbReference type="ARBA" id="ARBA00022801"/>
    </source>
</evidence>
<dbReference type="InterPro" id="IPR041373">
    <property type="entry name" value="RT_RNaseH"/>
</dbReference>
<keyword evidence="4" id="KW-0255">Endonuclease</keyword>
<keyword evidence="5" id="KW-0378">Hydrolase</keyword>
<evidence type="ECO:0000256" key="2">
    <source>
        <dbReference type="ARBA" id="ARBA00022695"/>
    </source>
</evidence>
<dbReference type="InterPro" id="IPR043502">
    <property type="entry name" value="DNA/RNA_pol_sf"/>
</dbReference>
<evidence type="ECO:0000256" key="4">
    <source>
        <dbReference type="ARBA" id="ARBA00022759"/>
    </source>
</evidence>
<evidence type="ECO:0000313" key="9">
    <source>
        <dbReference type="Proteomes" id="UP000765509"/>
    </source>
</evidence>
<dbReference type="Proteomes" id="UP000765509">
    <property type="component" value="Unassembled WGS sequence"/>
</dbReference>
<keyword evidence="1" id="KW-0808">Transferase</keyword>
<feature type="domain" description="Reverse transcriptase RNase H-like" evidence="7">
    <location>
        <begin position="2"/>
        <end position="54"/>
    </location>
</feature>
<dbReference type="GO" id="GO:0016787">
    <property type="term" value="F:hydrolase activity"/>
    <property type="evidence" value="ECO:0007669"/>
    <property type="project" value="UniProtKB-KW"/>
</dbReference>
<evidence type="ECO:0000256" key="1">
    <source>
        <dbReference type="ARBA" id="ARBA00022679"/>
    </source>
</evidence>
<dbReference type="GO" id="GO:0003964">
    <property type="term" value="F:RNA-directed DNA polymerase activity"/>
    <property type="evidence" value="ECO:0007669"/>
    <property type="project" value="UniProtKB-KW"/>
</dbReference>
<evidence type="ECO:0000259" key="7">
    <source>
        <dbReference type="Pfam" id="PF17917"/>
    </source>
</evidence>
<protein>
    <recommendedName>
        <fullName evidence="7">Reverse transcriptase RNase H-like domain-containing protein</fullName>
    </recommendedName>
</protein>
<evidence type="ECO:0000256" key="6">
    <source>
        <dbReference type="ARBA" id="ARBA00022918"/>
    </source>
</evidence>
<gene>
    <name evidence="8" type="ORF">O181_089609</name>
</gene>
<dbReference type="OrthoDB" id="7386036at2759"/>
<dbReference type="EMBL" id="AVOT02055335">
    <property type="protein sequence ID" value="MBW0549894.1"/>
    <property type="molecule type" value="Genomic_DNA"/>
</dbReference>
<accession>A0A9Q3ITY2</accession>